<sequence>MGFDVLIQYSILTDDWRKEIDINLKNQISKLQKANIFYKTDAPLECYDNSIHRVEIYVALAKNITLTNNGSSPNEDVLKFGKGLICKFGLCKQACKNFILLVGVEELKLAYAQTGVHLVLTPKIMDIVFNQLSNIFEAENPAETLNQAISDIGKNWIDG</sequence>
<name>A0A914CT94_9BILA</name>
<dbReference type="Pfam" id="PF17175">
    <property type="entry name" value="MOLO1"/>
    <property type="match status" value="1"/>
</dbReference>
<evidence type="ECO:0000313" key="2">
    <source>
        <dbReference type="WBParaSite" id="ACRNAN_scaffold14015.g23819.t1"/>
    </source>
</evidence>
<protein>
    <submittedName>
        <fullName evidence="2">Uncharacterized protein</fullName>
    </submittedName>
</protein>
<dbReference type="AlphaFoldDB" id="A0A914CT94"/>
<accession>A0A914CT94</accession>
<dbReference type="InterPro" id="IPR033438">
    <property type="entry name" value="MOLO1"/>
</dbReference>
<keyword evidence="1" id="KW-1185">Reference proteome</keyword>
<evidence type="ECO:0000313" key="1">
    <source>
        <dbReference type="Proteomes" id="UP000887540"/>
    </source>
</evidence>
<dbReference type="GO" id="GO:0005892">
    <property type="term" value="C:acetylcholine-gated channel complex"/>
    <property type="evidence" value="ECO:0007669"/>
    <property type="project" value="InterPro"/>
</dbReference>
<proteinExistence type="predicted"/>
<dbReference type="Proteomes" id="UP000887540">
    <property type="component" value="Unplaced"/>
</dbReference>
<reference evidence="2" key="1">
    <citation type="submission" date="2022-11" db="UniProtKB">
        <authorList>
            <consortium name="WormBaseParasite"/>
        </authorList>
    </citation>
    <scope>IDENTIFICATION</scope>
</reference>
<organism evidence="1 2">
    <name type="scientific">Acrobeloides nanus</name>
    <dbReference type="NCBI Taxonomy" id="290746"/>
    <lineage>
        <taxon>Eukaryota</taxon>
        <taxon>Metazoa</taxon>
        <taxon>Ecdysozoa</taxon>
        <taxon>Nematoda</taxon>
        <taxon>Chromadorea</taxon>
        <taxon>Rhabditida</taxon>
        <taxon>Tylenchina</taxon>
        <taxon>Cephalobomorpha</taxon>
        <taxon>Cephaloboidea</taxon>
        <taxon>Cephalobidae</taxon>
        <taxon>Acrobeloides</taxon>
    </lineage>
</organism>
<dbReference type="WBParaSite" id="ACRNAN_scaffold14015.g23819.t1">
    <property type="protein sequence ID" value="ACRNAN_scaffold14015.g23819.t1"/>
    <property type="gene ID" value="ACRNAN_scaffold14015.g23819"/>
</dbReference>